<keyword evidence="4 9" id="KW-0227">DNA damage</keyword>
<keyword evidence="6 9" id="KW-0238">DNA-binding</keyword>
<keyword evidence="7 9" id="KW-0234">DNA repair</keyword>
<dbReference type="InterPro" id="IPR036678">
    <property type="entry name" value="MutS_con_dom_sf"/>
</dbReference>
<dbReference type="SMART" id="SM00534">
    <property type="entry name" value="MUTSac"/>
    <property type="match status" value="1"/>
</dbReference>
<evidence type="ECO:0000313" key="13">
    <source>
        <dbReference type="EMBL" id="SFK27149.1"/>
    </source>
</evidence>
<dbReference type="RefSeq" id="WP_074841221.1">
    <property type="nucleotide sequence ID" value="NZ_CP047056.1"/>
</dbReference>
<protein>
    <recommendedName>
        <fullName evidence="2 9">DNA mismatch repair protein MutS</fullName>
    </recommendedName>
</protein>
<evidence type="ECO:0000259" key="12">
    <source>
        <dbReference type="PROSITE" id="PS00486"/>
    </source>
</evidence>
<dbReference type="InterPro" id="IPR017261">
    <property type="entry name" value="DNA_mismatch_repair_MutS/MSH"/>
</dbReference>
<evidence type="ECO:0000256" key="11">
    <source>
        <dbReference type="SAM" id="Coils"/>
    </source>
</evidence>
<dbReference type="AlphaFoldDB" id="A0A662ZAZ0"/>
<organism evidence="13 14">
    <name type="scientific">Succinivibrio dextrinosolvens</name>
    <dbReference type="NCBI Taxonomy" id="83771"/>
    <lineage>
        <taxon>Bacteria</taxon>
        <taxon>Pseudomonadati</taxon>
        <taxon>Pseudomonadota</taxon>
        <taxon>Gammaproteobacteria</taxon>
        <taxon>Aeromonadales</taxon>
        <taxon>Succinivibrionaceae</taxon>
        <taxon>Succinivibrio</taxon>
    </lineage>
</organism>
<dbReference type="Gene3D" id="3.30.420.110">
    <property type="entry name" value="MutS, connector domain"/>
    <property type="match status" value="1"/>
</dbReference>
<dbReference type="NCBIfam" id="TIGR01070">
    <property type="entry name" value="mutS1"/>
    <property type="match status" value="1"/>
</dbReference>
<dbReference type="PANTHER" id="PTHR11361">
    <property type="entry name" value="DNA MISMATCH REPAIR PROTEIN MUTS FAMILY MEMBER"/>
    <property type="match status" value="1"/>
</dbReference>
<dbReference type="SUPFAM" id="SSF55271">
    <property type="entry name" value="DNA repair protein MutS, domain I"/>
    <property type="match status" value="1"/>
</dbReference>
<evidence type="ECO:0000313" key="14">
    <source>
        <dbReference type="Proteomes" id="UP000243374"/>
    </source>
</evidence>
<dbReference type="InterPro" id="IPR007696">
    <property type="entry name" value="DNA_mismatch_repair_MutS_core"/>
</dbReference>
<evidence type="ECO:0000256" key="10">
    <source>
        <dbReference type="RuleBase" id="RU003756"/>
    </source>
</evidence>
<evidence type="ECO:0000256" key="2">
    <source>
        <dbReference type="ARBA" id="ARBA00021982"/>
    </source>
</evidence>
<evidence type="ECO:0000256" key="7">
    <source>
        <dbReference type="ARBA" id="ARBA00023204"/>
    </source>
</evidence>
<name>A0A662ZAZ0_9GAMM</name>
<dbReference type="GO" id="GO:0030983">
    <property type="term" value="F:mismatched DNA binding"/>
    <property type="evidence" value="ECO:0007669"/>
    <property type="project" value="InterPro"/>
</dbReference>
<dbReference type="InterPro" id="IPR005748">
    <property type="entry name" value="DNA_mismatch_repair_MutS"/>
</dbReference>
<dbReference type="InterPro" id="IPR027417">
    <property type="entry name" value="P-loop_NTPase"/>
</dbReference>
<evidence type="ECO:0000256" key="8">
    <source>
        <dbReference type="ARBA" id="ARBA00024647"/>
    </source>
</evidence>
<evidence type="ECO:0000256" key="4">
    <source>
        <dbReference type="ARBA" id="ARBA00022763"/>
    </source>
</evidence>
<evidence type="ECO:0000256" key="6">
    <source>
        <dbReference type="ARBA" id="ARBA00023125"/>
    </source>
</evidence>
<accession>A0A662ZAZ0</accession>
<dbReference type="Gene3D" id="3.40.50.300">
    <property type="entry name" value="P-loop containing nucleotide triphosphate hydrolases"/>
    <property type="match status" value="1"/>
</dbReference>
<evidence type="ECO:0000256" key="9">
    <source>
        <dbReference type="HAMAP-Rule" id="MF_00096"/>
    </source>
</evidence>
<dbReference type="InterPro" id="IPR000432">
    <property type="entry name" value="DNA_mismatch_repair_MutS_C"/>
</dbReference>
<dbReference type="Gene3D" id="3.40.1170.10">
    <property type="entry name" value="DNA repair protein MutS, domain I"/>
    <property type="match status" value="1"/>
</dbReference>
<dbReference type="Pfam" id="PF05188">
    <property type="entry name" value="MutS_II"/>
    <property type="match status" value="1"/>
</dbReference>
<feature type="binding site" evidence="9">
    <location>
        <begin position="611"/>
        <end position="618"/>
    </location>
    <ligand>
        <name>ATP</name>
        <dbReference type="ChEBI" id="CHEBI:30616"/>
    </ligand>
</feature>
<dbReference type="GO" id="GO:0003684">
    <property type="term" value="F:damaged DNA binding"/>
    <property type="evidence" value="ECO:0007669"/>
    <property type="project" value="UniProtKB-UniRule"/>
</dbReference>
<dbReference type="SUPFAM" id="SSF52540">
    <property type="entry name" value="P-loop containing nucleoside triphosphate hydrolases"/>
    <property type="match status" value="1"/>
</dbReference>
<evidence type="ECO:0000256" key="5">
    <source>
        <dbReference type="ARBA" id="ARBA00022840"/>
    </source>
</evidence>
<dbReference type="Pfam" id="PF01624">
    <property type="entry name" value="MutS_I"/>
    <property type="match status" value="1"/>
</dbReference>
<dbReference type="PANTHER" id="PTHR11361:SF34">
    <property type="entry name" value="DNA MISMATCH REPAIR PROTEIN MSH1, MITOCHONDRIAL"/>
    <property type="match status" value="1"/>
</dbReference>
<dbReference type="InterPro" id="IPR007860">
    <property type="entry name" value="DNA_mmatch_repair_MutS_con_dom"/>
</dbReference>
<dbReference type="Pfam" id="PF00488">
    <property type="entry name" value="MutS_V"/>
    <property type="match status" value="1"/>
</dbReference>
<dbReference type="Pfam" id="PF05190">
    <property type="entry name" value="MutS_IV"/>
    <property type="match status" value="1"/>
</dbReference>
<sequence length="860" mass="96507">MEENNKNITPMMRQYLEIKSNYPDTLVLYRLGDFYELFYDDAKKIAKLLDLTLTRRGTNNGEPIPMAGVPFHAVDNYIARLIKLGESCVICEQVGTPGNQKTMVRKVSKIITPGTVTDEGIAPDGTDNLIACVFKGKRYYGFAYLSLSSGTFKTAVCANEKELMLYLDKVSPIEIVYPENFKDMFLFQDISSKKALAPWNFDLQNCYKLLCKQFETNSLFGFDIENLEEGICAAGALLNYVKQTQNVSIEHIKQISRDDNSAFVILDKCAQRNLELLCNLKGEHYGSLLSVLDNTSTPMGQRLIRKMIIEPLRNNNEINHRLDLVSALMNSDKDGIKAILNNIGDIERIIARIGLSSSRPKDMAVLRDSLKMIPSLKQSLIQSNQEILLDFNEQIDALRDVADLLTNSILDNPSTFLRDGDVIANGYNQELDELRELMNGSEMLLAKIEEEEKQKTGIATLKVNFNSVHGFYIEVSKAQADKVPATYIRRQTLKNNERYITPELKALEEKALSAKERSLVLEAELFNEIIRKLQQQLPRLISLSSKLSIFDVLIGFADLAERRNYVRPLLSDQHTIKIDNGRHPVIETLTDSPFVSNSICLDKKQMLVITGPNMGGKSTYMRQTALISIMARLGSYVPATYAEIGNIDRIFTRIGASDDLSSGRSTFMVEMEEASSIINNATANSLVLMDEIGRGTSTYEGSALALSIAEYMCSNVKSFTLFSTHYPEIASLADTYDNIENICFKAKEFEGKIVFMYQANKGSQNYSYAIEVGNLAGLPSGVISKAKSYINTMKKHSSIKEDITVRESKTVNNKQAEAVEKVIYKEKDSEVENRIKEIDLNSITPIEALNILNELKGKLQ</sequence>
<dbReference type="FunFam" id="1.10.1420.10:FF:000001">
    <property type="entry name" value="DNA mismatch repair protein MutS"/>
    <property type="match status" value="1"/>
</dbReference>
<dbReference type="InterPro" id="IPR045076">
    <property type="entry name" value="MutS"/>
</dbReference>
<dbReference type="OrthoDB" id="9802448at2"/>
<dbReference type="Gene3D" id="1.10.1420.10">
    <property type="match status" value="2"/>
</dbReference>
<keyword evidence="11" id="KW-0175">Coiled coil</keyword>
<keyword evidence="3 9" id="KW-0547">Nucleotide-binding</keyword>
<dbReference type="PIRSF" id="PIRSF037677">
    <property type="entry name" value="DNA_mis_repair_Msh6"/>
    <property type="match status" value="1"/>
</dbReference>
<dbReference type="NCBIfam" id="NF003810">
    <property type="entry name" value="PRK05399.1"/>
    <property type="match status" value="1"/>
</dbReference>
<dbReference type="Proteomes" id="UP000243374">
    <property type="component" value="Unassembled WGS sequence"/>
</dbReference>
<dbReference type="Pfam" id="PF05192">
    <property type="entry name" value="MutS_III"/>
    <property type="match status" value="1"/>
</dbReference>
<feature type="coiled-coil region" evidence="11">
    <location>
        <begin position="424"/>
        <end position="454"/>
    </location>
</feature>
<dbReference type="GO" id="GO:0005524">
    <property type="term" value="F:ATP binding"/>
    <property type="evidence" value="ECO:0007669"/>
    <property type="project" value="UniProtKB-UniRule"/>
</dbReference>
<keyword evidence="5 9" id="KW-0067">ATP-binding</keyword>
<comment type="function">
    <text evidence="8 9">This protein is involved in the repair of mismatches in DNA. It is possible that it carries out the mismatch recognition step. This protein has a weak ATPase activity.</text>
</comment>
<dbReference type="GO" id="GO:0005829">
    <property type="term" value="C:cytosol"/>
    <property type="evidence" value="ECO:0007669"/>
    <property type="project" value="TreeGrafter"/>
</dbReference>
<dbReference type="InterPro" id="IPR016151">
    <property type="entry name" value="DNA_mismatch_repair_MutS_N"/>
</dbReference>
<dbReference type="SMART" id="SM00533">
    <property type="entry name" value="MUTSd"/>
    <property type="match status" value="1"/>
</dbReference>
<dbReference type="PROSITE" id="PS00486">
    <property type="entry name" value="DNA_MISMATCH_REPAIR_2"/>
    <property type="match status" value="1"/>
</dbReference>
<dbReference type="SUPFAM" id="SSF53150">
    <property type="entry name" value="DNA repair protein MutS, domain II"/>
    <property type="match status" value="1"/>
</dbReference>
<dbReference type="InterPro" id="IPR036187">
    <property type="entry name" value="DNA_mismatch_repair_MutS_sf"/>
</dbReference>
<gene>
    <name evidence="9" type="primary">mutS</name>
    <name evidence="13" type="ORF">SAMN04487865_10472</name>
</gene>
<dbReference type="GO" id="GO:0140664">
    <property type="term" value="F:ATP-dependent DNA damage sensor activity"/>
    <property type="evidence" value="ECO:0007669"/>
    <property type="project" value="InterPro"/>
</dbReference>
<evidence type="ECO:0000256" key="3">
    <source>
        <dbReference type="ARBA" id="ARBA00022741"/>
    </source>
</evidence>
<proteinExistence type="inferred from homology"/>
<keyword evidence="14" id="KW-1185">Reference proteome</keyword>
<dbReference type="SUPFAM" id="SSF48334">
    <property type="entry name" value="DNA repair protein MutS, domain III"/>
    <property type="match status" value="1"/>
</dbReference>
<dbReference type="HAMAP" id="MF_00096">
    <property type="entry name" value="MutS"/>
    <property type="match status" value="1"/>
</dbReference>
<dbReference type="FunFam" id="3.40.50.300:FF:000870">
    <property type="entry name" value="MutS protein homolog 4"/>
    <property type="match status" value="1"/>
</dbReference>
<comment type="similarity">
    <text evidence="1 9 10">Belongs to the DNA mismatch repair MutS family.</text>
</comment>
<dbReference type="GO" id="GO:0006298">
    <property type="term" value="P:mismatch repair"/>
    <property type="evidence" value="ECO:0007669"/>
    <property type="project" value="UniProtKB-UniRule"/>
</dbReference>
<dbReference type="EMBL" id="FOSF01000047">
    <property type="protein sequence ID" value="SFK27149.1"/>
    <property type="molecule type" value="Genomic_DNA"/>
</dbReference>
<evidence type="ECO:0000256" key="1">
    <source>
        <dbReference type="ARBA" id="ARBA00006271"/>
    </source>
</evidence>
<dbReference type="InterPro" id="IPR007695">
    <property type="entry name" value="DNA_mismatch_repair_MutS-lik_N"/>
</dbReference>
<dbReference type="FunFam" id="3.40.1170.10:FF:000001">
    <property type="entry name" value="DNA mismatch repair protein MutS"/>
    <property type="match status" value="1"/>
</dbReference>
<feature type="domain" description="DNA mismatch repair proteins mutS family" evidence="12">
    <location>
        <begin position="685"/>
        <end position="701"/>
    </location>
</feature>
<reference evidence="13 14" key="1">
    <citation type="submission" date="2016-10" db="EMBL/GenBank/DDBJ databases">
        <authorList>
            <person name="Varghese N."/>
            <person name="Submissions S."/>
        </authorList>
    </citation>
    <scope>NUCLEOTIDE SEQUENCE [LARGE SCALE GENOMIC DNA]</scope>
    <source>
        <strain evidence="13 14">22B</strain>
    </source>
</reference>
<dbReference type="InterPro" id="IPR007861">
    <property type="entry name" value="DNA_mismatch_repair_MutS_clamp"/>
</dbReference>